<keyword evidence="1 2" id="KW-0728">SH3 domain</keyword>
<dbReference type="Proteomes" id="UP000289886">
    <property type="component" value="Unassembled WGS sequence"/>
</dbReference>
<accession>A0A662YWC9</accession>
<organism evidence="5 6">
    <name type="scientific">Acipenser ruthenus</name>
    <name type="common">Sterlet sturgeon</name>
    <dbReference type="NCBI Taxonomy" id="7906"/>
    <lineage>
        <taxon>Eukaryota</taxon>
        <taxon>Metazoa</taxon>
        <taxon>Chordata</taxon>
        <taxon>Craniata</taxon>
        <taxon>Vertebrata</taxon>
        <taxon>Euteleostomi</taxon>
        <taxon>Actinopterygii</taxon>
        <taxon>Chondrostei</taxon>
        <taxon>Acipenseriformes</taxon>
        <taxon>Acipenseridae</taxon>
        <taxon>Acipenser</taxon>
    </lineage>
</organism>
<dbReference type="InterPro" id="IPR042801">
    <property type="entry name" value="OTOR"/>
</dbReference>
<name>A0A662YWC9_ACIRT</name>
<feature type="chain" id="PRO_5024860549" evidence="3">
    <location>
        <begin position="24"/>
        <end position="140"/>
    </location>
</feature>
<sequence>MAQLLHFVFLISVLGSMHHTVNGIVMEKLANKKLCADEDCAYAISLAKAEDDYIAVDCRFINIRRGQLIYVYSKLLPEEGAGEFWFGSVYSDRFVDQMGVLGYFPSNLVKETHVFKKGKTEIMTTVSSVLDIDNIIGSFV</sequence>
<evidence type="ECO:0000313" key="6">
    <source>
        <dbReference type="Proteomes" id="UP000289886"/>
    </source>
</evidence>
<dbReference type="AlphaFoldDB" id="A0A662YWC9"/>
<dbReference type="SUPFAM" id="SSF50044">
    <property type="entry name" value="SH3-domain"/>
    <property type="match status" value="1"/>
</dbReference>
<dbReference type="Gene3D" id="2.30.30.40">
    <property type="entry name" value="SH3 Domains"/>
    <property type="match status" value="1"/>
</dbReference>
<dbReference type="InterPro" id="IPR035554">
    <property type="entry name" value="Otoraplin_SH3"/>
</dbReference>
<gene>
    <name evidence="5" type="ORF">EOD39_9447</name>
</gene>
<evidence type="ECO:0000256" key="1">
    <source>
        <dbReference type="ARBA" id="ARBA00022443"/>
    </source>
</evidence>
<proteinExistence type="predicted"/>
<reference evidence="5 6" key="1">
    <citation type="submission" date="2019-01" db="EMBL/GenBank/DDBJ databases">
        <title>Draft Genome and Complete Hox-Cluster Characterization of the Sterlet Sturgeon (Acipenser ruthenus).</title>
        <authorList>
            <person name="Wei Q."/>
        </authorList>
    </citation>
    <scope>NUCLEOTIDE SEQUENCE [LARGE SCALE GENOMIC DNA]</scope>
    <source>
        <strain evidence="5">WHYD16114868_AA</strain>
        <tissue evidence="5">Blood</tissue>
    </source>
</reference>
<dbReference type="InterPro" id="IPR036028">
    <property type="entry name" value="SH3-like_dom_sf"/>
</dbReference>
<dbReference type="EMBL" id="SCEB01000178">
    <property type="protein sequence ID" value="RXN00466.1"/>
    <property type="molecule type" value="Genomic_DNA"/>
</dbReference>
<keyword evidence="3" id="KW-0732">Signal</keyword>
<evidence type="ECO:0000256" key="2">
    <source>
        <dbReference type="PROSITE-ProRule" id="PRU00192"/>
    </source>
</evidence>
<dbReference type="PANTHER" id="PTHR47146">
    <property type="entry name" value="OTORAPLIN"/>
    <property type="match status" value="1"/>
</dbReference>
<evidence type="ECO:0000313" key="5">
    <source>
        <dbReference type="EMBL" id="RXN00466.1"/>
    </source>
</evidence>
<evidence type="ECO:0000256" key="3">
    <source>
        <dbReference type="SAM" id="SignalP"/>
    </source>
</evidence>
<evidence type="ECO:0000259" key="4">
    <source>
        <dbReference type="PROSITE" id="PS50002"/>
    </source>
</evidence>
<dbReference type="CDD" id="cd11891">
    <property type="entry name" value="MIAL"/>
    <property type="match status" value="1"/>
</dbReference>
<comment type="caution">
    <text evidence="5">The sequence shown here is derived from an EMBL/GenBank/DDBJ whole genome shotgun (WGS) entry which is preliminary data.</text>
</comment>
<dbReference type="GO" id="GO:0001502">
    <property type="term" value="P:cartilage condensation"/>
    <property type="evidence" value="ECO:0007669"/>
    <property type="project" value="TreeGrafter"/>
</dbReference>
<feature type="domain" description="SH3" evidence="4">
    <location>
        <begin position="42"/>
        <end position="114"/>
    </location>
</feature>
<dbReference type="InterPro" id="IPR001452">
    <property type="entry name" value="SH3_domain"/>
</dbReference>
<protein>
    <submittedName>
        <fullName evidence="5">Otoraplin</fullName>
    </submittedName>
</protein>
<feature type="signal peptide" evidence="3">
    <location>
        <begin position="1"/>
        <end position="23"/>
    </location>
</feature>
<dbReference type="PROSITE" id="PS50002">
    <property type="entry name" value="SH3"/>
    <property type="match status" value="1"/>
</dbReference>
<dbReference type="PANTHER" id="PTHR47146:SF1">
    <property type="entry name" value="OTORAPLIN"/>
    <property type="match status" value="1"/>
</dbReference>
<keyword evidence="6" id="KW-1185">Reference proteome</keyword>
<dbReference type="Pfam" id="PF07653">
    <property type="entry name" value="SH3_2"/>
    <property type="match status" value="1"/>
</dbReference>